<dbReference type="SUPFAM" id="SSF53756">
    <property type="entry name" value="UDP-Glycosyltransferase/glycogen phosphorylase"/>
    <property type="match status" value="1"/>
</dbReference>
<dbReference type="InterPro" id="IPR001296">
    <property type="entry name" value="Glyco_trans_1"/>
</dbReference>
<evidence type="ECO:0000313" key="2">
    <source>
        <dbReference type="EMBL" id="QHU20036.1"/>
    </source>
</evidence>
<evidence type="ECO:0000259" key="1">
    <source>
        <dbReference type="Pfam" id="PF00534"/>
    </source>
</evidence>
<proteinExistence type="predicted"/>
<reference evidence="2" key="1">
    <citation type="journal article" date="2020" name="Nature">
        <title>Giant virus diversity and host interactions through global metagenomics.</title>
        <authorList>
            <person name="Schulz F."/>
            <person name="Roux S."/>
            <person name="Paez-Espino D."/>
            <person name="Jungbluth S."/>
            <person name="Walsh D.A."/>
            <person name="Denef V.J."/>
            <person name="McMahon K.D."/>
            <person name="Konstantinidis K.T."/>
            <person name="Eloe-Fadrosh E.A."/>
            <person name="Kyrpides N.C."/>
            <person name="Woyke T."/>
        </authorList>
    </citation>
    <scope>NUCLEOTIDE SEQUENCE</scope>
    <source>
        <strain evidence="2">GVMAG-S-3300013014-136</strain>
    </source>
</reference>
<dbReference type="PANTHER" id="PTHR46401">
    <property type="entry name" value="GLYCOSYLTRANSFERASE WBBK-RELATED"/>
    <property type="match status" value="1"/>
</dbReference>
<accession>A0A6C0KSB2</accession>
<protein>
    <recommendedName>
        <fullName evidence="1">Glycosyl transferase family 1 domain-containing protein</fullName>
    </recommendedName>
</protein>
<dbReference type="Pfam" id="PF00534">
    <property type="entry name" value="Glycos_transf_1"/>
    <property type="match status" value="1"/>
</dbReference>
<feature type="domain" description="Glycosyl transferase family 1" evidence="1">
    <location>
        <begin position="175"/>
        <end position="304"/>
    </location>
</feature>
<name>A0A6C0KSB2_9ZZZZ</name>
<dbReference type="AlphaFoldDB" id="A0A6C0KSB2"/>
<dbReference type="EMBL" id="MN740961">
    <property type="protein sequence ID" value="QHU20036.1"/>
    <property type="molecule type" value="Genomic_DNA"/>
</dbReference>
<dbReference type="GO" id="GO:0016757">
    <property type="term" value="F:glycosyltransferase activity"/>
    <property type="evidence" value="ECO:0007669"/>
    <property type="project" value="InterPro"/>
</dbReference>
<organism evidence="2">
    <name type="scientific">viral metagenome</name>
    <dbReference type="NCBI Taxonomy" id="1070528"/>
    <lineage>
        <taxon>unclassified sequences</taxon>
        <taxon>metagenomes</taxon>
        <taxon>organismal metagenomes</taxon>
    </lineage>
</organism>
<sequence>MYTIFFDITLYLQDGRKTGVPNTMYNFAFHFLKHSENKVEFLQLVNERFVTCHSLKETFSGLPRGSLGNDDVPVISQGDVLFLSNAIYCFGANGKSLFSLIKNGLCVIPFLHDIIPITHTEYSDCQNEFYPWIINMTNMKTGILCNSLFTVHSFLERFNYKYPIGYIHLGCNKDNLSFEEVSLPKGKNVLMVSTIEPRKMYDKTLEEFDRIWERRDDINLIIVGKKGWQVDKIMNRIETHPLRDKNLFNLSNLSDGQINFLYKNCDLFLFSSEVEGFGLGVIEAGRFGTPLLLRDIPVFKEIAGYHATYFDDFSKLPDIINHGFESGFKRSEGMKINSWDDTAIGCLKGIDGIRSRYLEKFIQQPLL</sequence>
<dbReference type="Gene3D" id="3.40.50.2000">
    <property type="entry name" value="Glycogen Phosphorylase B"/>
    <property type="match status" value="1"/>
</dbReference>
<dbReference type="PANTHER" id="PTHR46401:SF9">
    <property type="entry name" value="MANNOSYLTRANSFERASE A"/>
    <property type="match status" value="1"/>
</dbReference>